<dbReference type="InterPro" id="IPR003593">
    <property type="entry name" value="AAA+_ATPase"/>
</dbReference>
<sequence length="794" mass="82706">MSLTLRGGWRMDRALYGREAVLDPSGLVARLTGLAPYGFAGVRYEHGDDPPVTVFTGGRGMGKTALLKQIRNAYRRGTPLALLDCARVEAPAEHGPGWSPVTGALAELAVQLSPRVLSARPVEFPRLALGLAAVTSISWSQEDDERARRDLQRLGPVLATVDESRGTAGTWVGKVLAKLAAQVAEGAAPMAGLLAEATVETVLEDVFGRSQRRSEAWYGAYRSAGGNGTLGLRQLAVDFSQGGPRRSDAEGFLVGALVEDLRRAYVGLTRRGTRRGRPLILLDNAQLPLGRRLIEPVLRDRADGRRDQVVVIAASRDRGHEGLRRATRLRLPEVAHRAPCPRGTDITSGILAVELTPLSAAQTRSLFDRYDPAGRTPPALPGGVQRLTGGRPVGVALLARAAGEAPAGVRGDLTPGALLDLAVEVREDAPAVPVAETLLAELVPELRPDEAAALTVLAAAHDEESARALARTRLRAASLEGDVALRLRDALRGDGWPAGGGGGTGRAFGSGGDYGSGGAYGPGGAHGSGGSLRSGGGGGSGGALGSGGAYGSGGAAGEGGAPSGGPTGGGAPATGGAAGVAVRTAAGATGPVPAYFVTDPLLRALLLHRLRFQDRDAPEYTAWRAVHETLLAHYGPRPTPYRLRQELALGRPDGAVAALREAFHGPDVGGWLDRLLFVASAPYPRDPHRAGPDPRRAVALGQDPGAVGELGGLDEAATALHQSVRRLLHAVWLLTDPLALPDDDVVERMAYELRQLSGRHPTGSLPLWDAATHWPRDIRAWRAPSSPPGSEDGA</sequence>
<dbReference type="Proteomes" id="UP000194318">
    <property type="component" value="Unassembled WGS sequence"/>
</dbReference>
<feature type="region of interest" description="Disordered" evidence="1">
    <location>
        <begin position="553"/>
        <end position="577"/>
    </location>
</feature>
<evidence type="ECO:0000259" key="2">
    <source>
        <dbReference type="SMART" id="SM00382"/>
    </source>
</evidence>
<dbReference type="InterPro" id="IPR027417">
    <property type="entry name" value="P-loop_NTPase"/>
</dbReference>
<organism evidence="4 5">
    <name type="scientific">Streptomyces fradiae ATCC 10745 = DSM 40063</name>
    <dbReference type="NCBI Taxonomy" id="1319510"/>
    <lineage>
        <taxon>Bacteria</taxon>
        <taxon>Bacillati</taxon>
        <taxon>Actinomycetota</taxon>
        <taxon>Actinomycetes</taxon>
        <taxon>Kitasatosporales</taxon>
        <taxon>Streptomycetaceae</taxon>
        <taxon>Streptomyces</taxon>
    </lineage>
</organism>
<dbReference type="SMART" id="SM00382">
    <property type="entry name" value="AAA"/>
    <property type="match status" value="1"/>
</dbReference>
<comment type="caution">
    <text evidence="4">The sequence shown here is derived from an EMBL/GenBank/DDBJ whole genome shotgun (WGS) entry which is preliminary data.</text>
</comment>
<dbReference type="Proteomes" id="UP000731519">
    <property type="component" value="Unassembled WGS sequence"/>
</dbReference>
<dbReference type="AlphaFoldDB" id="A0A1Y2NRX8"/>
<protein>
    <recommendedName>
        <fullName evidence="2">AAA+ ATPase domain-containing protein</fullName>
    </recommendedName>
</protein>
<reference evidence="4 5" key="2">
    <citation type="submission" date="2016-09" db="EMBL/GenBank/DDBJ databases">
        <title>Streptomyces fradiae DSM40063, a candidate organism with high potential of specific P450 cytochromes.</title>
        <authorList>
            <person name="Grumaz C."/>
            <person name="Vainshtein Y."/>
            <person name="Kirstahler P."/>
            <person name="Sohn K."/>
        </authorList>
    </citation>
    <scope>NUCLEOTIDE SEQUENCE [LARGE SCALE GENOMIC DNA]</scope>
    <source>
        <strain evidence="4 5">DSM 40063</strain>
    </source>
</reference>
<name>A0A1Y2NRX8_STRFR</name>
<accession>A0A1Y2NRX8</accession>
<dbReference type="EMBL" id="ASYR01000007">
    <property type="protein sequence ID" value="KAF0650740.1"/>
    <property type="molecule type" value="Genomic_DNA"/>
</dbReference>
<keyword evidence="6" id="KW-1185">Reference proteome</keyword>
<proteinExistence type="predicted"/>
<evidence type="ECO:0000313" key="6">
    <source>
        <dbReference type="Proteomes" id="UP000731519"/>
    </source>
</evidence>
<feature type="domain" description="AAA+ ATPase" evidence="2">
    <location>
        <begin position="49"/>
        <end position="341"/>
    </location>
</feature>
<dbReference type="SUPFAM" id="SSF52540">
    <property type="entry name" value="P-loop containing nucleoside triphosphate hydrolases"/>
    <property type="match status" value="1"/>
</dbReference>
<reference evidence="3 6" key="1">
    <citation type="submission" date="2013-05" db="EMBL/GenBank/DDBJ databases">
        <title>Genome Sequence of Streptomyces fradiae.</title>
        <authorList>
            <person name="Kirby R."/>
        </authorList>
    </citation>
    <scope>NUCLEOTIDE SEQUENCE [LARGE SCALE GENOMIC DNA]</scope>
    <source>
        <strain evidence="3 6">ATCC 10745</strain>
    </source>
</reference>
<dbReference type="EMBL" id="MIFZ01000295">
    <property type="protein sequence ID" value="OSY50110.1"/>
    <property type="molecule type" value="Genomic_DNA"/>
</dbReference>
<evidence type="ECO:0000313" key="5">
    <source>
        <dbReference type="Proteomes" id="UP000194318"/>
    </source>
</evidence>
<evidence type="ECO:0000313" key="4">
    <source>
        <dbReference type="EMBL" id="OSY50110.1"/>
    </source>
</evidence>
<gene>
    <name evidence="4" type="ORF">BG846_04285</name>
    <name evidence="3" type="ORF">K701_07015</name>
</gene>
<evidence type="ECO:0000256" key="1">
    <source>
        <dbReference type="SAM" id="MobiDB-lite"/>
    </source>
</evidence>
<evidence type="ECO:0000313" key="3">
    <source>
        <dbReference type="EMBL" id="KAF0650740.1"/>
    </source>
</evidence>